<feature type="transmembrane region" description="Helical" evidence="4">
    <location>
        <begin position="16"/>
        <end position="37"/>
    </location>
</feature>
<evidence type="ECO:0000256" key="4">
    <source>
        <dbReference type="SAM" id="Phobius"/>
    </source>
</evidence>
<dbReference type="Pfam" id="PF13639">
    <property type="entry name" value="zf-RING_2"/>
    <property type="match status" value="1"/>
</dbReference>
<dbReference type="OrthoDB" id="290834at2759"/>
<reference evidence="6" key="1">
    <citation type="submission" date="2021-02" db="EMBL/GenBank/DDBJ databases">
        <authorList>
            <person name="Nowell W R."/>
        </authorList>
    </citation>
    <scope>NUCLEOTIDE SEQUENCE</scope>
</reference>
<evidence type="ECO:0000313" key="10">
    <source>
        <dbReference type="Proteomes" id="UP000663852"/>
    </source>
</evidence>
<keyword evidence="1 3" id="KW-0863">Zinc-finger</keyword>
<dbReference type="EMBL" id="CAJNOR010001660">
    <property type="protein sequence ID" value="CAF1179605.1"/>
    <property type="molecule type" value="Genomic_DNA"/>
</dbReference>
<evidence type="ECO:0000313" key="9">
    <source>
        <dbReference type="Proteomes" id="UP000663828"/>
    </source>
</evidence>
<evidence type="ECO:0000259" key="5">
    <source>
        <dbReference type="PROSITE" id="PS50089"/>
    </source>
</evidence>
<feature type="domain" description="RING-type" evidence="5">
    <location>
        <begin position="64"/>
        <end position="105"/>
    </location>
</feature>
<keyword evidence="1 3" id="KW-0479">Metal-binding</keyword>
<dbReference type="PANTHER" id="PTHR16200">
    <property type="entry name" value="RING ZINC FINGER"/>
    <property type="match status" value="1"/>
</dbReference>
<dbReference type="InterPro" id="IPR001841">
    <property type="entry name" value="Znf_RING"/>
</dbReference>
<evidence type="ECO:0000313" key="6">
    <source>
        <dbReference type="EMBL" id="CAF1174758.1"/>
    </source>
</evidence>
<gene>
    <name evidence="6" type="ORF">EDS130_LOCUS23898</name>
    <name evidence="7" type="ORF">XAT740_LOCUS22501</name>
    <name evidence="8" type="ORF">XAT740_LOCUS33729</name>
</gene>
<dbReference type="PROSITE" id="PS50089">
    <property type="entry name" value="ZF_RING_2"/>
    <property type="match status" value="1"/>
</dbReference>
<keyword evidence="4" id="KW-0812">Transmembrane</keyword>
<evidence type="ECO:0000256" key="2">
    <source>
        <dbReference type="ARBA" id="ARBA00022833"/>
    </source>
</evidence>
<dbReference type="Proteomes" id="UP000663828">
    <property type="component" value="Unassembled WGS sequence"/>
</dbReference>
<sequence>MGNTLTLTSIPNAVSLPIFGVGLTTLCLSLCFCCYLWRLRRDTFREKGYRKDQYTRCKVKNSSCVICFDDFYEDEEIAVCPCEHAFHKRCLSPWLQQNCTCPMCNMCIKPEISGSCQLPDML</sequence>
<comment type="caution">
    <text evidence="6">The sequence shown here is derived from an EMBL/GenBank/DDBJ whole genome shotgun (WGS) entry which is preliminary data.</text>
</comment>
<dbReference type="SUPFAM" id="SSF57850">
    <property type="entry name" value="RING/U-box"/>
    <property type="match status" value="1"/>
</dbReference>
<keyword evidence="4" id="KW-0472">Membrane</keyword>
<evidence type="ECO:0000256" key="1">
    <source>
        <dbReference type="ARBA" id="ARBA00022771"/>
    </source>
</evidence>
<dbReference type="Proteomes" id="UP000663852">
    <property type="component" value="Unassembled WGS sequence"/>
</dbReference>
<dbReference type="InterPro" id="IPR013083">
    <property type="entry name" value="Znf_RING/FYVE/PHD"/>
</dbReference>
<dbReference type="Gene3D" id="3.30.40.10">
    <property type="entry name" value="Zinc/RING finger domain, C3HC4 (zinc finger)"/>
    <property type="match status" value="1"/>
</dbReference>
<keyword evidence="4" id="KW-1133">Transmembrane helix</keyword>
<accession>A0A814UCB7</accession>
<evidence type="ECO:0000256" key="3">
    <source>
        <dbReference type="PROSITE-ProRule" id="PRU00175"/>
    </source>
</evidence>
<dbReference type="InterPro" id="IPR051073">
    <property type="entry name" value="ZNRF3_Arkadia_E3_ligases"/>
</dbReference>
<keyword evidence="2" id="KW-0862">Zinc</keyword>
<evidence type="ECO:0000313" key="7">
    <source>
        <dbReference type="EMBL" id="CAF1179605.1"/>
    </source>
</evidence>
<organism evidence="6 10">
    <name type="scientific">Adineta ricciae</name>
    <name type="common">Rotifer</name>
    <dbReference type="NCBI Taxonomy" id="249248"/>
    <lineage>
        <taxon>Eukaryota</taxon>
        <taxon>Metazoa</taxon>
        <taxon>Spiralia</taxon>
        <taxon>Gnathifera</taxon>
        <taxon>Rotifera</taxon>
        <taxon>Eurotatoria</taxon>
        <taxon>Bdelloidea</taxon>
        <taxon>Adinetida</taxon>
        <taxon>Adinetidae</taxon>
        <taxon>Adineta</taxon>
    </lineage>
</organism>
<dbReference type="GO" id="GO:0008270">
    <property type="term" value="F:zinc ion binding"/>
    <property type="evidence" value="ECO:0007669"/>
    <property type="project" value="UniProtKB-KW"/>
</dbReference>
<dbReference type="AlphaFoldDB" id="A0A814UCB7"/>
<evidence type="ECO:0000313" key="8">
    <source>
        <dbReference type="EMBL" id="CAF1393406.1"/>
    </source>
</evidence>
<dbReference type="SMART" id="SM00184">
    <property type="entry name" value="RING"/>
    <property type="match status" value="1"/>
</dbReference>
<dbReference type="EMBL" id="CAJNOJ010000133">
    <property type="protein sequence ID" value="CAF1174758.1"/>
    <property type="molecule type" value="Genomic_DNA"/>
</dbReference>
<keyword evidence="9" id="KW-1185">Reference proteome</keyword>
<name>A0A814UCB7_ADIRI</name>
<protein>
    <recommendedName>
        <fullName evidence="5">RING-type domain-containing protein</fullName>
    </recommendedName>
</protein>
<proteinExistence type="predicted"/>
<dbReference type="EMBL" id="CAJNOR010003244">
    <property type="protein sequence ID" value="CAF1393406.1"/>
    <property type="molecule type" value="Genomic_DNA"/>
</dbReference>